<evidence type="ECO:0000313" key="3">
    <source>
        <dbReference type="Proteomes" id="UP001168363"/>
    </source>
</evidence>
<protein>
    <submittedName>
        <fullName evidence="2">Aminoglycoside phosphotransferase family protein</fullName>
        <ecNumber evidence="2">2.7.-.-</ecNumber>
    </submittedName>
</protein>
<dbReference type="InterPro" id="IPR051678">
    <property type="entry name" value="AGP_Transferase"/>
</dbReference>
<feature type="domain" description="Aminoglycoside phosphotransferase" evidence="1">
    <location>
        <begin position="39"/>
        <end position="269"/>
    </location>
</feature>
<dbReference type="SUPFAM" id="SSF56112">
    <property type="entry name" value="Protein kinase-like (PK-like)"/>
    <property type="match status" value="1"/>
</dbReference>
<dbReference type="CDD" id="cd05155">
    <property type="entry name" value="APH_ChoK_like_1"/>
    <property type="match status" value="1"/>
</dbReference>
<dbReference type="RefSeq" id="WP_302709891.1">
    <property type="nucleotide sequence ID" value="NZ_JAULSC010000024.1"/>
</dbReference>
<name>A0ABT8TUN8_9ACTN</name>
<evidence type="ECO:0000313" key="2">
    <source>
        <dbReference type="EMBL" id="MDO3397675.1"/>
    </source>
</evidence>
<dbReference type="InterPro" id="IPR011009">
    <property type="entry name" value="Kinase-like_dom_sf"/>
</dbReference>
<keyword evidence="3" id="KW-1185">Reference proteome</keyword>
<dbReference type="PANTHER" id="PTHR21310">
    <property type="entry name" value="AMINOGLYCOSIDE PHOSPHOTRANSFERASE-RELATED-RELATED"/>
    <property type="match status" value="1"/>
</dbReference>
<organism evidence="2 3">
    <name type="scientific">Nocardioides cremeus</name>
    <dbReference type="NCBI Taxonomy" id="3058044"/>
    <lineage>
        <taxon>Bacteria</taxon>
        <taxon>Bacillati</taxon>
        <taxon>Actinomycetota</taxon>
        <taxon>Actinomycetes</taxon>
        <taxon>Propionibacteriales</taxon>
        <taxon>Nocardioidaceae</taxon>
        <taxon>Nocardioides</taxon>
    </lineage>
</organism>
<dbReference type="GO" id="GO:0016740">
    <property type="term" value="F:transferase activity"/>
    <property type="evidence" value="ECO:0007669"/>
    <property type="project" value="UniProtKB-KW"/>
</dbReference>
<dbReference type="Pfam" id="PF01636">
    <property type="entry name" value="APH"/>
    <property type="match status" value="1"/>
</dbReference>
<evidence type="ECO:0000259" key="1">
    <source>
        <dbReference type="Pfam" id="PF01636"/>
    </source>
</evidence>
<proteinExistence type="predicted"/>
<dbReference type="PANTHER" id="PTHR21310:SF42">
    <property type="entry name" value="BIFUNCTIONAL AAC_APH"/>
    <property type="match status" value="1"/>
</dbReference>
<dbReference type="Gene3D" id="3.30.200.20">
    <property type="entry name" value="Phosphorylase Kinase, domain 1"/>
    <property type="match status" value="1"/>
</dbReference>
<dbReference type="EMBL" id="JAULSC010000024">
    <property type="protein sequence ID" value="MDO3397675.1"/>
    <property type="molecule type" value="Genomic_DNA"/>
</dbReference>
<dbReference type="EC" id="2.7.-.-" evidence="2"/>
<dbReference type="InterPro" id="IPR002575">
    <property type="entry name" value="Aminoglycoside_PTrfase"/>
</dbReference>
<accession>A0ABT8TUN8</accession>
<dbReference type="Gene3D" id="3.90.1200.10">
    <property type="match status" value="1"/>
</dbReference>
<reference evidence="2" key="1">
    <citation type="submission" date="2023-06" db="EMBL/GenBank/DDBJ databases">
        <title>Genome sequence of Nocardioides sp. SOB44.</title>
        <authorList>
            <person name="Zhang G."/>
        </authorList>
    </citation>
    <scope>NUCLEOTIDE SEQUENCE</scope>
    <source>
        <strain evidence="2">SOB44</strain>
    </source>
</reference>
<gene>
    <name evidence="2" type="ORF">QWJ41_18245</name>
</gene>
<sequence length="309" mass="33529">MNSPSSVPADVVPDPQAVTRLLREQVPHLADMPVRASSASGSSNWVFRLGDTLAIRLPRSDDYVADLVNEVRWLPRLAPNLPVAVPDVVAIGQPSGAFARPWAVVSWVPGDLPLALDGSQQALLAESLGTFLQSLHAVDTADVPAEPEHWGYRCGEPVTETIDRWADRAAAELADLFNPASVREAWQRLRDVPVASGAACWVHTDLSEENLLAHRDGRLAGVIDFGGVGVGDRSVDLLYAWSIFDAPAREILRAAARADDATWTRARAWAFVGPGLLTIANYRHTMPSRAERLTSMVETIAAEVDILLR</sequence>
<comment type="caution">
    <text evidence="2">The sequence shown here is derived from an EMBL/GenBank/DDBJ whole genome shotgun (WGS) entry which is preliminary data.</text>
</comment>
<dbReference type="Proteomes" id="UP001168363">
    <property type="component" value="Unassembled WGS sequence"/>
</dbReference>
<keyword evidence="2" id="KW-0808">Transferase</keyword>